<comment type="caution">
    <text evidence="2">The sequence shown here is derived from an EMBL/GenBank/DDBJ whole genome shotgun (WGS) entry which is preliminary data.</text>
</comment>
<feature type="region of interest" description="Disordered" evidence="1">
    <location>
        <begin position="237"/>
        <end position="262"/>
    </location>
</feature>
<keyword evidence="3" id="KW-1185">Reference proteome</keyword>
<feature type="compositionally biased region" description="Polar residues" evidence="1">
    <location>
        <begin position="301"/>
        <end position="310"/>
    </location>
</feature>
<dbReference type="EMBL" id="JAFCIX010000249">
    <property type="protein sequence ID" value="KAH6596099.1"/>
    <property type="molecule type" value="Genomic_DNA"/>
</dbReference>
<protein>
    <submittedName>
        <fullName evidence="2">Uncharacterized protein</fullName>
    </submittedName>
</protein>
<evidence type="ECO:0000313" key="3">
    <source>
        <dbReference type="Proteomes" id="UP001648503"/>
    </source>
</evidence>
<organism evidence="2 3">
    <name type="scientific">Batrachochytrium salamandrivorans</name>
    <dbReference type="NCBI Taxonomy" id="1357716"/>
    <lineage>
        <taxon>Eukaryota</taxon>
        <taxon>Fungi</taxon>
        <taxon>Fungi incertae sedis</taxon>
        <taxon>Chytridiomycota</taxon>
        <taxon>Chytridiomycota incertae sedis</taxon>
        <taxon>Chytridiomycetes</taxon>
        <taxon>Rhizophydiales</taxon>
        <taxon>Rhizophydiales incertae sedis</taxon>
        <taxon>Batrachochytrium</taxon>
    </lineage>
</organism>
<feature type="compositionally biased region" description="Polar residues" evidence="1">
    <location>
        <begin position="240"/>
        <end position="262"/>
    </location>
</feature>
<feature type="compositionally biased region" description="Polar residues" evidence="1">
    <location>
        <begin position="282"/>
        <end position="293"/>
    </location>
</feature>
<gene>
    <name evidence="2" type="ORF">BASA50_005396</name>
</gene>
<sequence>MPVDRYSRRSLMLLQQPLQRRFIQEPSDIETLAIADIVMGPFASGTSTATSVLSDDEEEYDELDHIDYPIETADIYQMIQLDSYSHARPFPTIFSSSQDLGQVGEHDDQRLQRRYAIRGQNRLGRARPRRRLSDYVVAISATINHGNSYNSSMNLQLDSDDSIDPTHTQYNRYMDHENAEDTEAAEYAVGEAQYATLRHSRRVNRTRAESSFDSDTSDPLGLDWPYEVFQYPPSARALQHEQTQTEHSVTSTAGVASAMSTGRLSPQQRLLTLSNSFSHINLPSTVDPSSSHLDNPEQQEDTAGSDSGDFISNSYSHSLSNTIYSAPFNNSVNHYSSISAPALPRNFDRESLFGYRGGHHTSSHTTTNAFLEERMDTSPYAPFVNSLKTPLPNFLDSVSVFPLSTIFSACFETQLAKLQTMLLDENGDLLSIRQVQHIRPTDIANSIDDLQHLEDSISRLRNVPHVGR</sequence>
<name>A0ABQ8FDC4_9FUNG</name>
<evidence type="ECO:0000313" key="2">
    <source>
        <dbReference type="EMBL" id="KAH6596099.1"/>
    </source>
</evidence>
<dbReference type="Proteomes" id="UP001648503">
    <property type="component" value="Unassembled WGS sequence"/>
</dbReference>
<reference evidence="2 3" key="1">
    <citation type="submission" date="2021-02" db="EMBL/GenBank/DDBJ databases">
        <title>Variation within the Batrachochytrium salamandrivorans European outbreak.</title>
        <authorList>
            <person name="Kelly M."/>
            <person name="Pasmans F."/>
            <person name="Shea T.P."/>
            <person name="Munoz J.F."/>
            <person name="Carranza S."/>
            <person name="Cuomo C.A."/>
            <person name="Martel A."/>
        </authorList>
    </citation>
    <scope>NUCLEOTIDE SEQUENCE [LARGE SCALE GENOMIC DNA]</scope>
    <source>
        <strain evidence="2 3">AMFP18/2</strain>
    </source>
</reference>
<proteinExistence type="predicted"/>
<feature type="region of interest" description="Disordered" evidence="1">
    <location>
        <begin position="282"/>
        <end position="310"/>
    </location>
</feature>
<accession>A0ABQ8FDC4</accession>
<evidence type="ECO:0000256" key="1">
    <source>
        <dbReference type="SAM" id="MobiDB-lite"/>
    </source>
</evidence>